<protein>
    <submittedName>
        <fullName evidence="2">Uncharacterized protein</fullName>
    </submittedName>
</protein>
<organism evidence="2 3">
    <name type="scientific">Leifsonia xyli subsp. cynodontis DSM 46306</name>
    <dbReference type="NCBI Taxonomy" id="1389489"/>
    <lineage>
        <taxon>Bacteria</taxon>
        <taxon>Bacillati</taxon>
        <taxon>Actinomycetota</taxon>
        <taxon>Actinomycetes</taxon>
        <taxon>Micrococcales</taxon>
        <taxon>Microbacteriaceae</taxon>
        <taxon>Leifsonia</taxon>
    </lineage>
</organism>
<gene>
    <name evidence="2" type="ORF">O159_10620</name>
</gene>
<name>U3P8A4_LEIXC</name>
<evidence type="ECO:0000313" key="2">
    <source>
        <dbReference type="EMBL" id="AGW41167.1"/>
    </source>
</evidence>
<reference evidence="2 3" key="1">
    <citation type="journal article" date="2013" name="Genome Announc.">
        <title>Complete Genome Sequence of Leifsonia xyli subsp. cynodontis Strain DSM46306, a Gram-Positive Bacterial Pathogen of Grasses.</title>
        <authorList>
            <person name="Monteiro-Vitorello C.B."/>
            <person name="Zerillo M.M."/>
            <person name="Van Sluys M.A."/>
            <person name="Camargo L.E."/>
            <person name="Kitajima J.P."/>
        </authorList>
    </citation>
    <scope>NUCLEOTIDE SEQUENCE [LARGE SCALE GENOMIC DNA]</scope>
    <source>
        <strain evidence="2 3">DSM 46306</strain>
    </source>
</reference>
<evidence type="ECO:0000256" key="1">
    <source>
        <dbReference type="SAM" id="MobiDB-lite"/>
    </source>
</evidence>
<sequence>MTAMRNAEPLAQNSTRYASSVTAQSENPPCSIRSSLVQAWASATARARWSAAAEDEAAANSRLSVR</sequence>
<accession>U3P8A4</accession>
<feature type="region of interest" description="Disordered" evidence="1">
    <location>
        <begin position="1"/>
        <end position="29"/>
    </location>
</feature>
<proteinExistence type="predicted"/>
<dbReference type="KEGG" id="lxy:O159_10620"/>
<keyword evidence="3" id="KW-1185">Reference proteome</keyword>
<dbReference type="HOGENOM" id="CLU_2825844_0_0_11"/>
<dbReference type="AlphaFoldDB" id="U3P8A4"/>
<dbReference type="Proteomes" id="UP000016743">
    <property type="component" value="Chromosome"/>
</dbReference>
<feature type="compositionally biased region" description="Polar residues" evidence="1">
    <location>
        <begin position="11"/>
        <end position="29"/>
    </location>
</feature>
<evidence type="ECO:0000313" key="3">
    <source>
        <dbReference type="Proteomes" id="UP000016743"/>
    </source>
</evidence>
<dbReference type="EMBL" id="CP006734">
    <property type="protein sequence ID" value="AGW41167.1"/>
    <property type="molecule type" value="Genomic_DNA"/>
</dbReference>